<evidence type="ECO:0000313" key="2">
    <source>
        <dbReference type="Proteomes" id="UP000322214"/>
    </source>
</evidence>
<dbReference type="KEGG" id="mff:MFFC18_03830"/>
<protein>
    <recommendedName>
        <fullName evidence="3">Glycosyl hydrolase-like 10 domain-containing protein</fullName>
    </recommendedName>
</protein>
<accession>A0A5B9P302</accession>
<dbReference type="Gene3D" id="2.60.120.260">
    <property type="entry name" value="Galactose-binding domain-like"/>
    <property type="match status" value="1"/>
</dbReference>
<organism evidence="1 2">
    <name type="scientific">Mariniblastus fucicola</name>
    <dbReference type="NCBI Taxonomy" id="980251"/>
    <lineage>
        <taxon>Bacteria</taxon>
        <taxon>Pseudomonadati</taxon>
        <taxon>Planctomycetota</taxon>
        <taxon>Planctomycetia</taxon>
        <taxon>Pirellulales</taxon>
        <taxon>Pirellulaceae</taxon>
        <taxon>Mariniblastus</taxon>
    </lineage>
</organism>
<reference evidence="1 2" key="1">
    <citation type="submission" date="2019-08" db="EMBL/GenBank/DDBJ databases">
        <title>Deep-cultivation of Planctomycetes and their phenomic and genomic characterization uncovers novel biology.</title>
        <authorList>
            <person name="Wiegand S."/>
            <person name="Jogler M."/>
            <person name="Boedeker C."/>
            <person name="Pinto D."/>
            <person name="Vollmers J."/>
            <person name="Rivas-Marin E."/>
            <person name="Kohn T."/>
            <person name="Peeters S.H."/>
            <person name="Heuer A."/>
            <person name="Rast P."/>
            <person name="Oberbeckmann S."/>
            <person name="Bunk B."/>
            <person name="Jeske O."/>
            <person name="Meyerdierks A."/>
            <person name="Storesund J.E."/>
            <person name="Kallscheuer N."/>
            <person name="Luecker S."/>
            <person name="Lage O.M."/>
            <person name="Pohl T."/>
            <person name="Merkel B.J."/>
            <person name="Hornburger P."/>
            <person name="Mueller R.-W."/>
            <person name="Bruemmer F."/>
            <person name="Labrenz M."/>
            <person name="Spormann A.M."/>
            <person name="Op den Camp H."/>
            <person name="Overmann J."/>
            <person name="Amann R."/>
            <person name="Jetten M.S.M."/>
            <person name="Mascher T."/>
            <person name="Medema M.H."/>
            <person name="Devos D.P."/>
            <person name="Kaster A.-K."/>
            <person name="Ovreas L."/>
            <person name="Rohde M."/>
            <person name="Galperin M.Y."/>
            <person name="Jogler C."/>
        </authorList>
    </citation>
    <scope>NUCLEOTIDE SEQUENCE [LARGE SCALE GENOMIC DNA]</scope>
    <source>
        <strain evidence="1 2">FC18</strain>
    </source>
</reference>
<evidence type="ECO:0000313" key="1">
    <source>
        <dbReference type="EMBL" id="QEG20534.1"/>
    </source>
</evidence>
<dbReference type="EMBL" id="CP042912">
    <property type="protein sequence ID" value="QEG20534.1"/>
    <property type="molecule type" value="Genomic_DNA"/>
</dbReference>
<sequence length="1359" mass="151167">MFGQGSPNFHRYLCRCATLNLRTTDGYRCASKNASAQASANQRCPRKKTLSDTLLRAARTSVIACCILFAVCITHAQPIACGQIISPQSSNAYELTAVSEEPQSDLRLRFAWGGGAPQKWQGTISINNGSFADSRVLAITSDAPSTVIKRDDALAINHRIATSYGGVDAAINLGGDTSIQVQLESPTGEKFARTWKLAQLTEGINESIDSQQNRISISRTPGDQFRVDIERPHLVFAPGESWRFEAQLNRCEAINQEVTASLSWKKANISLPISNGTSEFTTNESGTSDSKPFEIKVPEEEGVHNLWFELSPQPKSTFGQFRRPKKITRCVQIVVVSETAQTPVANVNWIALQTLSPQQLRGSRSKWPVPRMPGTRETIRKGEFSVVSTGDSGEDAVEFSPGASLTIPVPEIKSGNDSGPIRVSLRYRRVPGTKIGINYLSSTQQVLHGMDSGISVPNESVESDPETEWLTHTFYLWPEPNPGHLFLSCDDPQIRAQIGELKFESGPARLQSRVQRSDNFDPAIERRERMAFLESPDFGGLFQSQRTVDPQSGQSLDDWNTFYQSIDRLTQHLKAHAYDGAFVTVSADGSAIFPSAGLAPGPRFDSGIFSSLGCDPVQKDVVELMLRMFDRDGLKLVPVLTLNSSLPALESAREAGRMSFDLLDFEGQSVDFDRSQLPIYNPLDRSLQDVCSQGIQQFVYRYQNRSSFGGLALTCRPDCCTMLPGSRHGFDNTTLQRFVQAENINTAEFDINALVVEGPTNVIRETWLAWRSGQMARWYSDLAAIVRSRPEHRLYLLPIDIDRKRDVVTAMSPSLHRSGDFGRIMFELGLSLDTETMQSGVAVLAARQVAPGYSLAQRRVDLSIAQSRTAEQFLANQTDGSLFTHRGNWRRIESGIESPVAGLTTRKQLFTIAGDSNRRRYIEAIRKFDSRLIVDGGDSLPFGGDEEVERIARILQELPAERFTDVGDSATGPICIRQLSVDGQHFFYAINDSPWPMEVTAWLGQKRIPQVLQASANSNGKAAPLMTFDGKEVQLEQREGRTAMRIFLDPWTMYAAASQTNSAFNPYAIESFDVALPEQVDSRLRKQLYQVKSKLAKAKTAQPMSQLLNGSFESFADPDRSGWEFGNHDGATFELDSSKYRDGRTSLTMGTKGNPVWIRSNTLQMPTTGRLSVSAWLRTDNAAENPRPRISIECVSDGESIYRFGTIGAIPSEGETSSLDATWRRFVVHFDDLPPDALNLRVGFDLMSKGEVSIDQVEVYDRWFDESDSVALTQLLASAGSQLQNDGSMDEGRRVLESYWVQFLDQYIGKEEPVAADTEKTRPFDIPLPQFEMPSFELPDLAPKKSNRVPLFQRFQRRE</sequence>
<evidence type="ECO:0008006" key="3">
    <source>
        <dbReference type="Google" id="ProtNLM"/>
    </source>
</evidence>
<dbReference type="RefSeq" id="WP_075084854.1">
    <property type="nucleotide sequence ID" value="NZ_CP042912.1"/>
</dbReference>
<gene>
    <name evidence="1" type="ORF">MFFC18_03830</name>
</gene>
<proteinExistence type="predicted"/>
<dbReference type="OrthoDB" id="271087at2"/>
<keyword evidence="2" id="KW-1185">Reference proteome</keyword>
<name>A0A5B9P302_9BACT</name>
<dbReference type="Proteomes" id="UP000322214">
    <property type="component" value="Chromosome"/>
</dbReference>